<dbReference type="InterPro" id="IPR036291">
    <property type="entry name" value="NAD(P)-bd_dom_sf"/>
</dbReference>
<comment type="caution">
    <text evidence="2">The sequence shown here is derived from an EMBL/GenBank/DDBJ whole genome shotgun (WGS) entry which is preliminary data.</text>
</comment>
<dbReference type="PANTHER" id="PTHR45033">
    <property type="match status" value="1"/>
</dbReference>
<feature type="domain" description="Enoyl reductase (ER)" evidence="1">
    <location>
        <begin position="10"/>
        <end position="340"/>
    </location>
</feature>
<evidence type="ECO:0000259" key="1">
    <source>
        <dbReference type="SMART" id="SM00829"/>
    </source>
</evidence>
<accession>A0AAW6TVD5</accession>
<dbReference type="RefSeq" id="WP_349242891.1">
    <property type="nucleotide sequence ID" value="NZ_JASCXX010000001.1"/>
</dbReference>
<dbReference type="Gene3D" id="3.40.50.720">
    <property type="entry name" value="NAD(P)-binding Rossmann-like Domain"/>
    <property type="match status" value="1"/>
</dbReference>
<sequence length="343" mass="36478">MRAAVIHENGDLDVVRVEDVPEPKPGPGEAVLKVTCAGLNHLDIWVRKGRPGVTLSGAHVLGSDAVGVVDELGEGVENVKVGDEVIVNPGLSCGRCEFCARGQQSECPSFGIMGLSRPGTFAERVAVPARNLWPKPTHLALDEAGALSLASVTAWRMLMTRAQVKPGETVLIHGIGGGAALCALQFVKLVGAEVIVTSSSDEKLAGAQRLGADHAINYRRQDVVECVKEITGGRGVDVAVDSVGASTWPLDFACVRRAGRIVTCGVTTGPKAETNLQALYWNQLTILGSTMGSDEDFRQMLRAVAVSRLRPVLDEVFPLDEVRQAMAKMEAGRQFGKIALRLL</sequence>
<dbReference type="InterPro" id="IPR052711">
    <property type="entry name" value="Zinc_ADH-like"/>
</dbReference>
<dbReference type="AlphaFoldDB" id="A0AAW6TVD5"/>
<dbReference type="Pfam" id="PF00107">
    <property type="entry name" value="ADH_zinc_N"/>
    <property type="match status" value="1"/>
</dbReference>
<dbReference type="SMART" id="SM00829">
    <property type="entry name" value="PKS_ER"/>
    <property type="match status" value="1"/>
</dbReference>
<dbReference type="InterPro" id="IPR013154">
    <property type="entry name" value="ADH-like_N"/>
</dbReference>
<keyword evidence="3" id="KW-1185">Reference proteome</keyword>
<protein>
    <submittedName>
        <fullName evidence="2">Zinc-binding dehydrogenase</fullName>
    </submittedName>
</protein>
<dbReference type="GO" id="GO:0016491">
    <property type="term" value="F:oxidoreductase activity"/>
    <property type="evidence" value="ECO:0007669"/>
    <property type="project" value="InterPro"/>
</dbReference>
<proteinExistence type="predicted"/>
<evidence type="ECO:0000313" key="3">
    <source>
        <dbReference type="Proteomes" id="UP001431776"/>
    </source>
</evidence>
<dbReference type="InterPro" id="IPR011032">
    <property type="entry name" value="GroES-like_sf"/>
</dbReference>
<gene>
    <name evidence="2" type="ORF">QJ522_00370</name>
</gene>
<dbReference type="PANTHER" id="PTHR45033:SF3">
    <property type="entry name" value="DEHYDROGENASE, PUTATIVE (AFU_ORTHOLOGUE AFUA_2G13270)-RELATED"/>
    <property type="match status" value="1"/>
</dbReference>
<dbReference type="Proteomes" id="UP001431776">
    <property type="component" value="Unassembled WGS sequence"/>
</dbReference>
<dbReference type="EMBL" id="JASCXX010000001">
    <property type="protein sequence ID" value="MDI6447481.1"/>
    <property type="molecule type" value="Genomic_DNA"/>
</dbReference>
<dbReference type="InterPro" id="IPR013149">
    <property type="entry name" value="ADH-like_C"/>
</dbReference>
<name>A0AAW6TVD5_9BACT</name>
<dbReference type="SUPFAM" id="SSF50129">
    <property type="entry name" value="GroES-like"/>
    <property type="match status" value="1"/>
</dbReference>
<dbReference type="InterPro" id="IPR020843">
    <property type="entry name" value="ER"/>
</dbReference>
<dbReference type="SUPFAM" id="SSF51735">
    <property type="entry name" value="NAD(P)-binding Rossmann-fold domains"/>
    <property type="match status" value="1"/>
</dbReference>
<dbReference type="Pfam" id="PF08240">
    <property type="entry name" value="ADH_N"/>
    <property type="match status" value="1"/>
</dbReference>
<organism evidence="2 3">
    <name type="scientific">Anaerobaca lacustris</name>
    <dbReference type="NCBI Taxonomy" id="3044600"/>
    <lineage>
        <taxon>Bacteria</taxon>
        <taxon>Pseudomonadati</taxon>
        <taxon>Planctomycetota</taxon>
        <taxon>Phycisphaerae</taxon>
        <taxon>Sedimentisphaerales</taxon>
        <taxon>Anaerobacaceae</taxon>
        <taxon>Anaerobaca</taxon>
    </lineage>
</organism>
<dbReference type="Gene3D" id="3.90.180.10">
    <property type="entry name" value="Medium-chain alcohol dehydrogenases, catalytic domain"/>
    <property type="match status" value="1"/>
</dbReference>
<reference evidence="2" key="1">
    <citation type="submission" date="2023-05" db="EMBL/GenBank/DDBJ databases">
        <title>Anaerotaeda fermentans gen. nov., sp. nov., a novel anaerobic planctomycete of the new family within the order Sedimentisphaerales isolated from Taman Peninsula, Russia.</title>
        <authorList>
            <person name="Khomyakova M.A."/>
            <person name="Merkel A.Y."/>
            <person name="Slobodkin A.I."/>
        </authorList>
    </citation>
    <scope>NUCLEOTIDE SEQUENCE</scope>
    <source>
        <strain evidence="2">M17dextr</strain>
    </source>
</reference>
<evidence type="ECO:0000313" key="2">
    <source>
        <dbReference type="EMBL" id="MDI6447481.1"/>
    </source>
</evidence>